<dbReference type="GO" id="GO:0046872">
    <property type="term" value="F:metal ion binding"/>
    <property type="evidence" value="ECO:0007669"/>
    <property type="project" value="UniProtKB-KW"/>
</dbReference>
<keyword evidence="1 8" id="KW-0813">Transport</keyword>
<dbReference type="InterPro" id="IPR035427">
    <property type="entry name" value="Tim10-like_dom_sf"/>
</dbReference>
<dbReference type="SUPFAM" id="SSF144122">
    <property type="entry name" value="Tim10-like"/>
    <property type="match status" value="1"/>
</dbReference>
<evidence type="ECO:0000313" key="10">
    <source>
        <dbReference type="EMBL" id="KAJ8904535.1"/>
    </source>
</evidence>
<dbReference type="InterPro" id="IPR004217">
    <property type="entry name" value="Tim10-like"/>
</dbReference>
<protein>
    <recommendedName>
        <fullName evidence="8">Mitochondrial import inner membrane translocase subunit</fullName>
    </recommendedName>
</protein>
<evidence type="ECO:0000256" key="1">
    <source>
        <dbReference type="ARBA" id="ARBA00022448"/>
    </source>
</evidence>
<keyword evidence="8" id="KW-0143">Chaperone</keyword>
<proteinExistence type="inferred from homology"/>
<keyword evidence="7 8" id="KW-1015">Disulfide bond</keyword>
<dbReference type="GO" id="GO:0005743">
    <property type="term" value="C:mitochondrial inner membrane"/>
    <property type="evidence" value="ECO:0007669"/>
    <property type="project" value="UniProtKB-SubCell"/>
</dbReference>
<dbReference type="AlphaFoldDB" id="A0AAV8UPP6"/>
<comment type="similarity">
    <text evidence="8">Belongs to the small Tim family.</text>
</comment>
<comment type="subunit">
    <text evidence="8">Heterohexamer.</text>
</comment>
<keyword evidence="8" id="KW-0472">Membrane</keyword>
<keyword evidence="6 8" id="KW-0496">Mitochondrion</keyword>
<comment type="caution">
    <text evidence="10">The sequence shown here is derived from an EMBL/GenBank/DDBJ whole genome shotgun (WGS) entry which is preliminary data.</text>
</comment>
<keyword evidence="2" id="KW-0479">Metal-binding</keyword>
<comment type="domain">
    <text evidence="8">The twin CX3C motif contains 4 conserved Cys residues that form 2 disulfide bonds in the mitochondrial intermembrane space.</text>
</comment>
<sequence>MAGFGMAGFPAGGGGTQAEQQMMQMMHEMQVQDSLRMYNELVHRCFGDCVDGFRSKKLDGKEEACVTKCADKFIKTAARAGMRFAEEQQAMLQDAQNAGVAGSLPKMPGR</sequence>
<gene>
    <name evidence="10" type="ORF">NDN08_001053</name>
</gene>
<comment type="subcellular location">
    <subcellularLocation>
        <location evidence="8">Mitochondrion inner membrane</location>
        <topology evidence="8">Peripheral membrane protein</topology>
        <orientation evidence="8">Intermembrane side</orientation>
    </subcellularLocation>
</comment>
<dbReference type="Proteomes" id="UP001157974">
    <property type="component" value="Unassembled WGS sequence"/>
</dbReference>
<accession>A0AAV8UPP6</accession>
<evidence type="ECO:0000256" key="7">
    <source>
        <dbReference type="ARBA" id="ARBA00023157"/>
    </source>
</evidence>
<keyword evidence="4 8" id="KW-0653">Protein transport</keyword>
<dbReference type="Gene3D" id="1.10.287.810">
    <property type="entry name" value="Mitochondrial import inner membrane translocase subunit tim13 like domains"/>
    <property type="match status" value="1"/>
</dbReference>
<dbReference type="InterPro" id="IPR050673">
    <property type="entry name" value="Mito_inner_translocase_sub"/>
</dbReference>
<evidence type="ECO:0000256" key="6">
    <source>
        <dbReference type="ARBA" id="ARBA00023128"/>
    </source>
</evidence>
<dbReference type="EMBL" id="JAMWBK010000005">
    <property type="protein sequence ID" value="KAJ8904535.1"/>
    <property type="molecule type" value="Genomic_DNA"/>
</dbReference>
<keyword evidence="8" id="KW-0999">Mitochondrion inner membrane</keyword>
<dbReference type="Pfam" id="PF02953">
    <property type="entry name" value="zf-Tim10_DDP"/>
    <property type="match status" value="1"/>
</dbReference>
<keyword evidence="11" id="KW-1185">Reference proteome</keyword>
<feature type="domain" description="Tim10-like" evidence="9">
    <location>
        <begin position="23"/>
        <end position="86"/>
    </location>
</feature>
<evidence type="ECO:0000256" key="4">
    <source>
        <dbReference type="ARBA" id="ARBA00022927"/>
    </source>
</evidence>
<name>A0AAV8UPP6_9RHOD</name>
<dbReference type="GO" id="GO:0015031">
    <property type="term" value="P:protein transport"/>
    <property type="evidence" value="ECO:0007669"/>
    <property type="project" value="UniProtKB-KW"/>
</dbReference>
<organism evidence="10 11">
    <name type="scientific">Rhodosorus marinus</name>
    <dbReference type="NCBI Taxonomy" id="101924"/>
    <lineage>
        <taxon>Eukaryota</taxon>
        <taxon>Rhodophyta</taxon>
        <taxon>Stylonematophyceae</taxon>
        <taxon>Stylonematales</taxon>
        <taxon>Stylonemataceae</taxon>
        <taxon>Rhodosorus</taxon>
    </lineage>
</organism>
<evidence type="ECO:0000313" key="11">
    <source>
        <dbReference type="Proteomes" id="UP001157974"/>
    </source>
</evidence>
<evidence type="ECO:0000256" key="8">
    <source>
        <dbReference type="RuleBase" id="RU367043"/>
    </source>
</evidence>
<dbReference type="PANTHER" id="PTHR13172">
    <property type="entry name" value="MITOCHONDRIAL IMPORT INNER MEMBRANE TRANSLOCASE SUBUNIT TIM9B"/>
    <property type="match status" value="1"/>
</dbReference>
<evidence type="ECO:0000259" key="9">
    <source>
        <dbReference type="Pfam" id="PF02953"/>
    </source>
</evidence>
<evidence type="ECO:0000256" key="2">
    <source>
        <dbReference type="ARBA" id="ARBA00022723"/>
    </source>
</evidence>
<evidence type="ECO:0000256" key="5">
    <source>
        <dbReference type="ARBA" id="ARBA00023010"/>
    </source>
</evidence>
<evidence type="ECO:0000256" key="3">
    <source>
        <dbReference type="ARBA" id="ARBA00022833"/>
    </source>
</evidence>
<reference evidence="10 11" key="1">
    <citation type="journal article" date="2023" name="Nat. Commun.">
        <title>Origin of minicircular mitochondrial genomes in red algae.</title>
        <authorList>
            <person name="Lee Y."/>
            <person name="Cho C.H."/>
            <person name="Lee Y.M."/>
            <person name="Park S.I."/>
            <person name="Yang J.H."/>
            <person name="West J.A."/>
            <person name="Bhattacharya D."/>
            <person name="Yoon H.S."/>
        </authorList>
    </citation>
    <scope>NUCLEOTIDE SEQUENCE [LARGE SCALE GENOMIC DNA]</scope>
    <source>
        <strain evidence="10 11">CCMP1338</strain>
        <tissue evidence="10">Whole cell</tissue>
    </source>
</reference>
<keyword evidence="5 8" id="KW-0811">Translocation</keyword>
<keyword evidence="3" id="KW-0862">Zinc</keyword>
<comment type="function">
    <text evidence="8">Mitochondrial intermembrane chaperone that participates in the import and insertion of some multi-pass transmembrane proteins into the mitochondrial inner membrane. Also required for the transfer of beta-barrel precursors from the TOM complex to the sorting and assembly machinery (SAM complex) of the outer membrane. Acts as a chaperone-like protein that protects the hydrophobic precursors from aggregation and guide them through the mitochondrial intermembrane space.</text>
</comment>